<accession>A0A251PNN7</accession>
<dbReference type="AlphaFoldDB" id="A0A251PNN7"/>
<keyword evidence="6" id="KW-1185">Reference proteome</keyword>
<evidence type="ECO:0000256" key="1">
    <source>
        <dbReference type="ARBA" id="ARBA00004123"/>
    </source>
</evidence>
<dbReference type="PANTHER" id="PTHR15818:SF2">
    <property type="entry name" value="G-PATCH DOMAIN AND KOW MOTIFS-CONTAINING PROTEIN"/>
    <property type="match status" value="1"/>
</dbReference>
<evidence type="ECO:0000256" key="3">
    <source>
        <dbReference type="SAM" id="MobiDB-lite"/>
    </source>
</evidence>
<dbReference type="STRING" id="3760.A0A251PNN7"/>
<dbReference type="eggNOG" id="KOG4315">
    <property type="taxonomic scope" value="Eukaryota"/>
</dbReference>
<dbReference type="Proteomes" id="UP000006882">
    <property type="component" value="Chromosome G4"/>
</dbReference>
<dbReference type="PROSITE" id="PS50174">
    <property type="entry name" value="G_PATCH"/>
    <property type="match status" value="1"/>
</dbReference>
<gene>
    <name evidence="5" type="ORF">PRUPE_4G208700</name>
</gene>
<organism evidence="5 6">
    <name type="scientific">Prunus persica</name>
    <name type="common">Peach</name>
    <name type="synonym">Amygdalus persica</name>
    <dbReference type="NCBI Taxonomy" id="3760"/>
    <lineage>
        <taxon>Eukaryota</taxon>
        <taxon>Viridiplantae</taxon>
        <taxon>Streptophyta</taxon>
        <taxon>Embryophyta</taxon>
        <taxon>Tracheophyta</taxon>
        <taxon>Spermatophyta</taxon>
        <taxon>Magnoliopsida</taxon>
        <taxon>eudicotyledons</taxon>
        <taxon>Gunneridae</taxon>
        <taxon>Pentapetalae</taxon>
        <taxon>rosids</taxon>
        <taxon>fabids</taxon>
        <taxon>Rosales</taxon>
        <taxon>Rosaceae</taxon>
        <taxon>Amygdaloideae</taxon>
        <taxon>Amygdaleae</taxon>
        <taxon>Prunus</taxon>
    </lineage>
</organism>
<evidence type="ECO:0000256" key="2">
    <source>
        <dbReference type="ARBA" id="ARBA00023242"/>
    </source>
</evidence>
<evidence type="ECO:0000313" key="5">
    <source>
        <dbReference type="EMBL" id="ONI13188.1"/>
    </source>
</evidence>
<dbReference type="GO" id="GO:0003676">
    <property type="term" value="F:nucleic acid binding"/>
    <property type="evidence" value="ECO:0007669"/>
    <property type="project" value="InterPro"/>
</dbReference>
<dbReference type="InterPro" id="IPR045166">
    <property type="entry name" value="Spp2-like"/>
</dbReference>
<name>A0A251PNN7_PRUPE</name>
<dbReference type="Gramene" id="ONI13188">
    <property type="protein sequence ID" value="ONI13188"/>
    <property type="gene ID" value="PRUPE_4G208700"/>
</dbReference>
<feature type="compositionally biased region" description="Polar residues" evidence="3">
    <location>
        <begin position="21"/>
        <end position="38"/>
    </location>
</feature>
<comment type="subcellular location">
    <subcellularLocation>
        <location evidence="1">Nucleus</location>
    </subcellularLocation>
</comment>
<dbReference type="GO" id="GO:0005681">
    <property type="term" value="C:spliceosomal complex"/>
    <property type="evidence" value="ECO:0000318"/>
    <property type="project" value="GO_Central"/>
</dbReference>
<sequence length="193" mass="21648">MKLSFSLPSKPSSNPNPKPSTAFNDSNADTNDDGSIQYVNEFDASQPLRGDPKTRVIPPIPNEWLMKPESENRSEVRSLSARISNGLNLRPKLESENGERDERLRSAGVDLETLALQKLKEDLERLPEHRGMEEYNDVSVEGYGSALLAGYGWCPGKGIGKHAEKDVKVVEFNRRPNDRHGLGFRMSRIDDQQ</sequence>
<feature type="domain" description="G-patch" evidence="4">
    <location>
        <begin position="140"/>
        <end position="187"/>
    </location>
</feature>
<feature type="region of interest" description="Disordered" evidence="3">
    <location>
        <begin position="1"/>
        <end position="62"/>
    </location>
</feature>
<evidence type="ECO:0000259" key="4">
    <source>
        <dbReference type="PROSITE" id="PS50174"/>
    </source>
</evidence>
<proteinExistence type="predicted"/>
<evidence type="ECO:0000313" key="6">
    <source>
        <dbReference type="Proteomes" id="UP000006882"/>
    </source>
</evidence>
<dbReference type="InterPro" id="IPR026822">
    <property type="entry name" value="Spp2/MOS2_G-patch"/>
</dbReference>
<dbReference type="EMBL" id="CM007654">
    <property type="protein sequence ID" value="ONI13188.1"/>
    <property type="molecule type" value="Genomic_DNA"/>
</dbReference>
<dbReference type="InterPro" id="IPR000467">
    <property type="entry name" value="G_patch_dom"/>
</dbReference>
<reference evidence="5 6" key="1">
    <citation type="journal article" date="2013" name="Nat. Genet.">
        <title>The high-quality draft genome of peach (Prunus persica) identifies unique patterns of genetic diversity, domestication and genome evolution.</title>
        <authorList>
            <consortium name="International Peach Genome Initiative"/>
            <person name="Verde I."/>
            <person name="Abbott A.G."/>
            <person name="Scalabrin S."/>
            <person name="Jung S."/>
            <person name="Shu S."/>
            <person name="Marroni F."/>
            <person name="Zhebentyayeva T."/>
            <person name="Dettori M.T."/>
            <person name="Grimwood J."/>
            <person name="Cattonaro F."/>
            <person name="Zuccolo A."/>
            <person name="Rossini L."/>
            <person name="Jenkins J."/>
            <person name="Vendramin E."/>
            <person name="Meisel L.A."/>
            <person name="Decroocq V."/>
            <person name="Sosinski B."/>
            <person name="Prochnik S."/>
            <person name="Mitros T."/>
            <person name="Policriti A."/>
            <person name="Cipriani G."/>
            <person name="Dondini L."/>
            <person name="Ficklin S."/>
            <person name="Goodstein D.M."/>
            <person name="Xuan P."/>
            <person name="Del Fabbro C."/>
            <person name="Aramini V."/>
            <person name="Copetti D."/>
            <person name="Gonzalez S."/>
            <person name="Horner D.S."/>
            <person name="Falchi R."/>
            <person name="Lucas S."/>
            <person name="Mica E."/>
            <person name="Maldonado J."/>
            <person name="Lazzari B."/>
            <person name="Bielenberg D."/>
            <person name="Pirona R."/>
            <person name="Miculan M."/>
            <person name="Barakat A."/>
            <person name="Testolin R."/>
            <person name="Stella A."/>
            <person name="Tartarini S."/>
            <person name="Tonutti P."/>
            <person name="Arus P."/>
            <person name="Orellana A."/>
            <person name="Wells C."/>
            <person name="Main D."/>
            <person name="Vizzotto G."/>
            <person name="Silva H."/>
            <person name="Salamini F."/>
            <person name="Schmutz J."/>
            <person name="Morgante M."/>
            <person name="Rokhsar D.S."/>
        </authorList>
    </citation>
    <scope>NUCLEOTIDE SEQUENCE [LARGE SCALE GENOMIC DNA]</scope>
    <source>
        <strain evidence="6">cv. Nemared</strain>
    </source>
</reference>
<dbReference type="SMART" id="SM00443">
    <property type="entry name" value="G_patch"/>
    <property type="match status" value="1"/>
</dbReference>
<dbReference type="PANTHER" id="PTHR15818">
    <property type="entry name" value="G PATCH AND KOW-CONTAINING"/>
    <property type="match status" value="1"/>
</dbReference>
<protein>
    <recommendedName>
        <fullName evidence="4">G-patch domain-containing protein</fullName>
    </recommendedName>
</protein>
<dbReference type="Pfam" id="PF12656">
    <property type="entry name" value="G-patch_2"/>
    <property type="match status" value="1"/>
</dbReference>
<feature type="compositionally biased region" description="Low complexity" evidence="3">
    <location>
        <begin position="1"/>
        <end position="15"/>
    </location>
</feature>
<dbReference type="GO" id="GO:0000398">
    <property type="term" value="P:mRNA splicing, via spliceosome"/>
    <property type="evidence" value="ECO:0000318"/>
    <property type="project" value="GO_Central"/>
</dbReference>
<dbReference type="OrthoDB" id="1155537at2759"/>
<keyword evidence="2" id="KW-0539">Nucleus</keyword>